<feature type="transmembrane region" description="Helical" evidence="10">
    <location>
        <begin position="272"/>
        <end position="293"/>
    </location>
</feature>
<evidence type="ECO:0000256" key="7">
    <source>
        <dbReference type="ARBA" id="ARBA00031584"/>
    </source>
</evidence>
<dbReference type="GO" id="GO:0003954">
    <property type="term" value="F:NADH dehydrogenase activity"/>
    <property type="evidence" value="ECO:0007669"/>
    <property type="project" value="TreeGrafter"/>
</dbReference>
<evidence type="ECO:0000313" key="12">
    <source>
        <dbReference type="EMBL" id="ADJ29400.1"/>
    </source>
</evidence>
<comment type="subcellular location">
    <subcellularLocation>
        <location evidence="1">Endomembrane system</location>
        <topology evidence="1">Multi-pass membrane protein</topology>
    </subcellularLocation>
    <subcellularLocation>
        <location evidence="9">Membrane</location>
        <topology evidence="9">Multi-pass membrane protein</topology>
    </subcellularLocation>
</comment>
<feature type="transmembrane region" description="Helical" evidence="10">
    <location>
        <begin position="79"/>
        <end position="99"/>
    </location>
</feature>
<proteinExistence type="inferred from homology"/>
<organism evidence="12 13">
    <name type="scientific">Nitrosococcus watsoni (strain C-113)</name>
    <dbReference type="NCBI Taxonomy" id="105559"/>
    <lineage>
        <taxon>Bacteria</taxon>
        <taxon>Pseudomonadati</taxon>
        <taxon>Pseudomonadota</taxon>
        <taxon>Gammaproteobacteria</taxon>
        <taxon>Chromatiales</taxon>
        <taxon>Chromatiaceae</taxon>
        <taxon>Nitrosococcus</taxon>
    </lineage>
</organism>
<evidence type="ECO:0000313" key="13">
    <source>
        <dbReference type="Proteomes" id="UP000000393"/>
    </source>
</evidence>
<evidence type="ECO:0000256" key="3">
    <source>
        <dbReference type="ARBA" id="ARBA00019906"/>
    </source>
</evidence>
<dbReference type="GO" id="GO:0008137">
    <property type="term" value="F:NADH dehydrogenase (ubiquinone) activity"/>
    <property type="evidence" value="ECO:0007669"/>
    <property type="project" value="InterPro"/>
</dbReference>
<accession>D8KA42</accession>
<evidence type="ECO:0000256" key="8">
    <source>
        <dbReference type="ARBA" id="ARBA00032798"/>
    </source>
</evidence>
<dbReference type="Proteomes" id="UP000000393">
    <property type="component" value="Chromosome"/>
</dbReference>
<keyword evidence="4 9" id="KW-0812">Transmembrane</keyword>
<gene>
    <name evidence="12" type="ordered locus">Nwat_2623</name>
</gene>
<name>D8KA42_NITWC</name>
<evidence type="ECO:0000259" key="11">
    <source>
        <dbReference type="Pfam" id="PF00361"/>
    </source>
</evidence>
<feature type="transmembrane region" description="Helical" evidence="10">
    <location>
        <begin position="457"/>
        <end position="481"/>
    </location>
</feature>
<dbReference type="GO" id="GO:0012505">
    <property type="term" value="C:endomembrane system"/>
    <property type="evidence" value="ECO:0007669"/>
    <property type="project" value="UniProtKB-SubCell"/>
</dbReference>
<dbReference type="PANTHER" id="PTHR43507:SF1">
    <property type="entry name" value="NADH-UBIQUINONE OXIDOREDUCTASE CHAIN 4"/>
    <property type="match status" value="1"/>
</dbReference>
<feature type="domain" description="NADH:quinone oxidoreductase/Mrp antiporter transmembrane" evidence="11">
    <location>
        <begin position="125"/>
        <end position="423"/>
    </location>
</feature>
<dbReference type="HOGENOM" id="CLU_007100_4_4_6"/>
<dbReference type="GO" id="GO:0016020">
    <property type="term" value="C:membrane"/>
    <property type="evidence" value="ECO:0007669"/>
    <property type="project" value="UniProtKB-SubCell"/>
</dbReference>
<evidence type="ECO:0000256" key="9">
    <source>
        <dbReference type="RuleBase" id="RU000320"/>
    </source>
</evidence>
<feature type="transmembrane region" description="Helical" evidence="10">
    <location>
        <begin position="377"/>
        <end position="399"/>
    </location>
</feature>
<evidence type="ECO:0000256" key="6">
    <source>
        <dbReference type="ARBA" id="ARBA00023136"/>
    </source>
</evidence>
<feature type="transmembrane region" description="Helical" evidence="10">
    <location>
        <begin position="108"/>
        <end position="125"/>
    </location>
</feature>
<dbReference type="GO" id="GO:0015990">
    <property type="term" value="P:electron transport coupled proton transport"/>
    <property type="evidence" value="ECO:0007669"/>
    <property type="project" value="TreeGrafter"/>
</dbReference>
<feature type="transmembrane region" description="Helical" evidence="10">
    <location>
        <begin position="161"/>
        <end position="183"/>
    </location>
</feature>
<sequence>MLSLTIFLPLATALVVLILPRSRPFLIRWVALAGALLAFTAALGLLTGFDAARPGLQWRATLPWIPPVNAAYDVGVNGFSLALILLTAWLLVTVMVYVLRNDDRPKGHAALFLLMATGLLGVFAAQDLLLFYLFFEVGLVPMYFIIGLWGHEDRRYAAMKFFLYTRAASLAILLSFLALYLLMEPHTFSLPTIIEAQPLAQGSTAGGWIMLGMLLGFGVKLPTVPLHNWLPDAHVEAPTEGSVMLAGIQLKMGAYGLLAIMLPTMPRVMLEYAWLLLALALISLVYGALAALAQQDLKRLIAYTSINHMGYIMLAAALAVLAPTASVQALALNGGIYQIISHGLLTGGMFFAVGVIQDQTGTREMGRLSGLSRQATVFSLLTGVLVFGSLGLPGLSGFIGEFQLLGAAVSWNFGVAGVTLAALVITTGLYLRIVISVLWGEPHAQAAAMREPEGRKLAILGSLTILSLLLGILPSWLLGIIRETTRGLAAG</sequence>
<dbReference type="NCBIfam" id="TIGR01972">
    <property type="entry name" value="NDH_I_M"/>
    <property type="match status" value="1"/>
</dbReference>
<feature type="transmembrane region" description="Helical" evidence="10">
    <location>
        <begin position="242"/>
        <end position="260"/>
    </location>
</feature>
<reference evidence="12 13" key="1">
    <citation type="submission" date="2010-06" db="EMBL/GenBank/DDBJ databases">
        <title>Complete sequence of chromosome of Nitrosococcus watsoni C-113.</title>
        <authorList>
            <consortium name="US DOE Joint Genome Institute"/>
            <person name="Lucas S."/>
            <person name="Copeland A."/>
            <person name="Lapidus A."/>
            <person name="Cheng J.-F."/>
            <person name="Bruce D."/>
            <person name="Goodwin L."/>
            <person name="Pitluck S."/>
            <person name="Malfatti S.A."/>
            <person name="Chain P.S.G."/>
            <person name="Land M."/>
            <person name="Hauser L."/>
            <person name="Kyrpides N."/>
            <person name="Ivanova N."/>
            <person name="Cambell M.A."/>
            <person name="Heidelberg J.F."/>
            <person name="Klotz M.G."/>
            <person name="Woyke T."/>
        </authorList>
    </citation>
    <scope>NUCLEOTIDE SEQUENCE [LARGE SCALE GENOMIC DNA]</scope>
    <source>
        <strain evidence="12 13">C-113</strain>
    </source>
</reference>
<dbReference type="PRINTS" id="PR01437">
    <property type="entry name" value="NUOXDRDTASE4"/>
</dbReference>
<protein>
    <recommendedName>
        <fullName evidence="3">NADH-quinone oxidoreductase subunit M</fullName>
    </recommendedName>
    <alternativeName>
        <fullName evidence="7">NADH dehydrogenase I subunit M</fullName>
    </alternativeName>
    <alternativeName>
        <fullName evidence="8">NDH-1 subunit M</fullName>
    </alternativeName>
</protein>
<dbReference type="RefSeq" id="WP_013221468.1">
    <property type="nucleotide sequence ID" value="NC_014315.1"/>
</dbReference>
<feature type="transmembrane region" description="Helical" evidence="10">
    <location>
        <begin position="203"/>
        <end position="221"/>
    </location>
</feature>
<evidence type="ECO:0000256" key="1">
    <source>
        <dbReference type="ARBA" id="ARBA00004127"/>
    </source>
</evidence>
<dbReference type="AlphaFoldDB" id="D8KA42"/>
<dbReference type="OrthoDB" id="9768329at2"/>
<feature type="transmembrane region" description="Helical" evidence="10">
    <location>
        <begin position="300"/>
        <end position="323"/>
    </location>
</feature>
<dbReference type="GO" id="GO:0042773">
    <property type="term" value="P:ATP synthesis coupled electron transport"/>
    <property type="evidence" value="ECO:0007669"/>
    <property type="project" value="InterPro"/>
</dbReference>
<feature type="transmembrane region" description="Helical" evidence="10">
    <location>
        <begin position="29"/>
        <end position="49"/>
    </location>
</feature>
<evidence type="ECO:0000256" key="4">
    <source>
        <dbReference type="ARBA" id="ARBA00022692"/>
    </source>
</evidence>
<dbReference type="KEGG" id="nwa:Nwat_2623"/>
<dbReference type="PANTHER" id="PTHR43507">
    <property type="entry name" value="NADH-UBIQUINONE OXIDOREDUCTASE CHAIN 4"/>
    <property type="match status" value="1"/>
</dbReference>
<comment type="similarity">
    <text evidence="2">Belongs to the complex I subunit 4 family.</text>
</comment>
<feature type="transmembrane region" description="Helical" evidence="10">
    <location>
        <begin position="6"/>
        <end position="22"/>
    </location>
</feature>
<dbReference type="STRING" id="105559.Nwat_2623"/>
<dbReference type="EMBL" id="CP002086">
    <property type="protein sequence ID" value="ADJ29400.1"/>
    <property type="molecule type" value="Genomic_DNA"/>
</dbReference>
<feature type="transmembrane region" description="Helical" evidence="10">
    <location>
        <begin position="411"/>
        <end position="431"/>
    </location>
</feature>
<feature type="transmembrane region" description="Helical" evidence="10">
    <location>
        <begin position="335"/>
        <end position="356"/>
    </location>
</feature>
<dbReference type="Pfam" id="PF00361">
    <property type="entry name" value="Proton_antipo_M"/>
    <property type="match status" value="1"/>
</dbReference>
<dbReference type="InterPro" id="IPR001750">
    <property type="entry name" value="ND/Mrp_TM"/>
</dbReference>
<evidence type="ECO:0000256" key="10">
    <source>
        <dbReference type="SAM" id="Phobius"/>
    </source>
</evidence>
<dbReference type="InterPro" id="IPR003918">
    <property type="entry name" value="NADH_UbQ_OxRdtase"/>
</dbReference>
<feature type="transmembrane region" description="Helical" evidence="10">
    <location>
        <begin position="131"/>
        <end position="149"/>
    </location>
</feature>
<evidence type="ECO:0000256" key="2">
    <source>
        <dbReference type="ARBA" id="ARBA00009025"/>
    </source>
</evidence>
<dbReference type="InterPro" id="IPR010227">
    <property type="entry name" value="NADH_Q_OxRdtase_chainM/4"/>
</dbReference>
<keyword evidence="13" id="KW-1185">Reference proteome</keyword>
<dbReference type="eggNOG" id="COG1008">
    <property type="taxonomic scope" value="Bacteria"/>
</dbReference>
<dbReference type="GO" id="GO:0048039">
    <property type="term" value="F:ubiquinone binding"/>
    <property type="evidence" value="ECO:0007669"/>
    <property type="project" value="TreeGrafter"/>
</dbReference>
<keyword evidence="6 10" id="KW-0472">Membrane</keyword>
<evidence type="ECO:0000256" key="5">
    <source>
        <dbReference type="ARBA" id="ARBA00022989"/>
    </source>
</evidence>
<keyword evidence="5 10" id="KW-1133">Transmembrane helix</keyword>